<comment type="similarity">
    <text evidence="1">Belongs to the actin family.</text>
</comment>
<dbReference type="Gene3D" id="3.90.640.10">
    <property type="entry name" value="Actin, Chain A, domain 4"/>
    <property type="match status" value="1"/>
</dbReference>
<dbReference type="Proteomes" id="UP000070089">
    <property type="component" value="Unassembled WGS sequence"/>
</dbReference>
<dbReference type="PANTHER" id="PTHR11937">
    <property type="entry name" value="ACTIN"/>
    <property type="match status" value="1"/>
</dbReference>
<dbReference type="Pfam" id="PF00022">
    <property type="entry name" value="Actin"/>
    <property type="match status" value="1"/>
</dbReference>
<dbReference type="OrthoDB" id="408728at2759"/>
<dbReference type="SMART" id="SM00268">
    <property type="entry name" value="ACTIN"/>
    <property type="match status" value="1"/>
</dbReference>
<reference evidence="2 3" key="1">
    <citation type="journal article" date="2015" name="Mol. Biochem. Parasitol.">
        <title>Identification of polymorphic genes for use in assemblage B genotyping assays through comparative genomics of multiple assemblage B Giardia duodenalis isolates.</title>
        <authorList>
            <person name="Wielinga C."/>
            <person name="Thompson R.C."/>
            <person name="Monis P."/>
            <person name="Ryan U."/>
        </authorList>
    </citation>
    <scope>NUCLEOTIDE SEQUENCE [LARGE SCALE GENOMIC DNA]</scope>
    <source>
        <strain evidence="2 3">BAH15c1</strain>
    </source>
</reference>
<gene>
    <name evidence="2" type="ORF">QR46_4303</name>
</gene>
<name>A0A132NNS0_GIAIN</name>
<dbReference type="Gene3D" id="3.30.420.40">
    <property type="match status" value="2"/>
</dbReference>
<evidence type="ECO:0000256" key="1">
    <source>
        <dbReference type="RuleBase" id="RU000487"/>
    </source>
</evidence>
<dbReference type="InterPro" id="IPR004000">
    <property type="entry name" value="Actin"/>
</dbReference>
<protein>
    <submittedName>
        <fullName evidence="2">Putative Actin related protein</fullName>
    </submittedName>
</protein>
<dbReference type="InterPro" id="IPR043129">
    <property type="entry name" value="ATPase_NBD"/>
</dbReference>
<organism evidence="2 3">
    <name type="scientific">Giardia duodenalis assemblage B</name>
    <dbReference type="NCBI Taxonomy" id="1394984"/>
    <lineage>
        <taxon>Eukaryota</taxon>
        <taxon>Metamonada</taxon>
        <taxon>Diplomonadida</taxon>
        <taxon>Hexamitidae</taxon>
        <taxon>Giardiinae</taxon>
        <taxon>Giardia</taxon>
    </lineage>
</organism>
<sequence length="404" mass="44714">MKHEVQTDGLGDKILPAGAQYTAMPTILLDNGSHTLKIGLIGESARIFPNYALRVNDSNFPLYGSYLNGLPITTEAYKTSVCKAGEIYEWKLEDLIWRDALLQLYQNQDCKLSDQLHTLFPTCSDLDLITTTSTDAHPAAKRQFLEYCFETMQFASVVAQPPQAYLTRHSLLSNATTGIILDMGYAGMSSTAFLYTNPILYSHTLVDCGGSLLNSLFTALLQETIDPGFLVDIRKRCLLIESLQKCFFTATENSQIEIAFCAEKNNYLVRSTSDSLPAPSNDEGRCILDIRNTEGVVQNLLEQIATHIPNMITTCIQSLPTELQSLSKGNVFICGGLANIPPMTEITKDALLTSALIDNVVILPNPQTAVYDGMQLYAETAEYARSRITRQLYEEYGCVGLEHN</sequence>
<comment type="caution">
    <text evidence="2">The sequence shown here is derived from an EMBL/GenBank/DDBJ whole genome shotgun (WGS) entry which is preliminary data.</text>
</comment>
<dbReference type="AlphaFoldDB" id="A0A132NNS0"/>
<evidence type="ECO:0000313" key="3">
    <source>
        <dbReference type="Proteomes" id="UP000070089"/>
    </source>
</evidence>
<dbReference type="SUPFAM" id="SSF53067">
    <property type="entry name" value="Actin-like ATPase domain"/>
    <property type="match status" value="2"/>
</dbReference>
<proteinExistence type="inferred from homology"/>
<evidence type="ECO:0000313" key="2">
    <source>
        <dbReference type="EMBL" id="KWX11743.1"/>
    </source>
</evidence>
<dbReference type="VEuPathDB" id="GiardiaDB:QR46_4303"/>
<accession>A0A132NNS0</accession>
<dbReference type="EMBL" id="JXTI01000159">
    <property type="protein sequence ID" value="KWX11743.1"/>
    <property type="molecule type" value="Genomic_DNA"/>
</dbReference>